<dbReference type="EMBL" id="SRLE01000006">
    <property type="protein sequence ID" value="TGD73864.1"/>
    <property type="molecule type" value="Genomic_DNA"/>
</dbReference>
<dbReference type="Proteomes" id="UP000298050">
    <property type="component" value="Unassembled WGS sequence"/>
</dbReference>
<evidence type="ECO:0000256" key="1">
    <source>
        <dbReference type="SAM" id="SignalP"/>
    </source>
</evidence>
<evidence type="ECO:0000313" key="3">
    <source>
        <dbReference type="Proteomes" id="UP000298050"/>
    </source>
</evidence>
<comment type="caution">
    <text evidence="2">The sequence shown here is derived from an EMBL/GenBank/DDBJ whole genome shotgun (WGS) entry which is preliminary data.</text>
</comment>
<feature type="signal peptide" evidence="1">
    <location>
        <begin position="1"/>
        <end position="25"/>
    </location>
</feature>
<sequence>MTTSHGRFRLCLMLLCLLAPGWVEAHPGRRFEIQVVDGRIVAQGVNTKSAPPMGESPVRPYPNVVHDHFDLFVLNGQPIGSANLPGLDIPADTPLAGHSVYAEVTGFYLTDAEQVAAATAIGDALQPLGEDQEVRIRLNQTDVSSRALPAQLTIAGDIPAAGVADIDPVYHFVGELGENFVVIEMQLRSDAPGIAASGPVYIVMAPPGMQYHMPALRLEIRLVSGTGGD</sequence>
<protein>
    <submittedName>
        <fullName evidence="2">Uncharacterized protein</fullName>
    </submittedName>
</protein>
<gene>
    <name evidence="2" type="ORF">E4634_06895</name>
</gene>
<dbReference type="OrthoDB" id="267047at2"/>
<proteinExistence type="predicted"/>
<feature type="chain" id="PRO_5021246078" evidence="1">
    <location>
        <begin position="26"/>
        <end position="229"/>
    </location>
</feature>
<dbReference type="AlphaFoldDB" id="A0A4Z0M334"/>
<reference evidence="2 3" key="1">
    <citation type="submission" date="2019-04" db="EMBL/GenBank/DDBJ databases">
        <title>Taxonomy of novel Haliea sp. from mangrove soil of West Coast of India.</title>
        <authorList>
            <person name="Verma A."/>
            <person name="Kumar P."/>
            <person name="Krishnamurthi S."/>
        </authorList>
    </citation>
    <scope>NUCLEOTIDE SEQUENCE [LARGE SCALE GENOMIC DNA]</scope>
    <source>
        <strain evidence="2 3">SAOS-164</strain>
    </source>
</reference>
<keyword evidence="1" id="KW-0732">Signal</keyword>
<organism evidence="2 3">
    <name type="scientific">Mangrovimicrobium sediminis</name>
    <dbReference type="NCBI Taxonomy" id="2562682"/>
    <lineage>
        <taxon>Bacteria</taxon>
        <taxon>Pseudomonadati</taxon>
        <taxon>Pseudomonadota</taxon>
        <taxon>Gammaproteobacteria</taxon>
        <taxon>Cellvibrionales</taxon>
        <taxon>Halieaceae</taxon>
        <taxon>Mangrovimicrobium</taxon>
    </lineage>
</organism>
<name>A0A4Z0M334_9GAMM</name>
<accession>A0A4Z0M334</accession>
<evidence type="ECO:0000313" key="2">
    <source>
        <dbReference type="EMBL" id="TGD73864.1"/>
    </source>
</evidence>
<keyword evidence="3" id="KW-1185">Reference proteome</keyword>
<dbReference type="RefSeq" id="WP_135442175.1">
    <property type="nucleotide sequence ID" value="NZ_SRLE01000006.1"/>
</dbReference>